<keyword evidence="1" id="KW-1133">Transmembrane helix</keyword>
<proteinExistence type="predicted"/>
<sequence>MKRKKSIIIIAIPILLVLIFALTYIPHKVVNIEASNVSKIIVFDGNTGYEMEITEEKKIEHIINNLNEVTFQKGKSSFGYMGYSFNTTIIDKKGKTIKELIINSNNTIRYRGFFYKSVDNPIDYDYIEELVRK</sequence>
<evidence type="ECO:0000313" key="3">
    <source>
        <dbReference type="Proteomes" id="UP001516662"/>
    </source>
</evidence>
<evidence type="ECO:0000256" key="1">
    <source>
        <dbReference type="SAM" id="Phobius"/>
    </source>
</evidence>
<evidence type="ECO:0000313" key="2">
    <source>
        <dbReference type="EMBL" id="MBE4909228.1"/>
    </source>
</evidence>
<dbReference type="RefSeq" id="WP_193537648.1">
    <property type="nucleotide sequence ID" value="NZ_JADCLJ010000021.1"/>
</dbReference>
<keyword evidence="1" id="KW-0472">Membrane</keyword>
<keyword evidence="1" id="KW-0812">Transmembrane</keyword>
<dbReference type="EMBL" id="JADCLJ010000021">
    <property type="protein sequence ID" value="MBE4909228.1"/>
    <property type="molecule type" value="Genomic_DNA"/>
</dbReference>
<name>A0ABR9QL48_9BACI</name>
<protein>
    <submittedName>
        <fullName evidence="2">Uncharacterized protein</fullName>
    </submittedName>
</protein>
<keyword evidence="3" id="KW-1185">Reference proteome</keyword>
<dbReference type="Proteomes" id="UP001516662">
    <property type="component" value="Unassembled WGS sequence"/>
</dbReference>
<reference evidence="2 3" key="1">
    <citation type="submission" date="2020-10" db="EMBL/GenBank/DDBJ databases">
        <title>Bacillus sp. HD4P25, an endophyte from a halophyte.</title>
        <authorList>
            <person name="Sun J.-Q."/>
        </authorList>
    </citation>
    <scope>NUCLEOTIDE SEQUENCE [LARGE SCALE GENOMIC DNA]</scope>
    <source>
        <strain evidence="2 3">YIM 93174</strain>
    </source>
</reference>
<organism evidence="2 3">
    <name type="scientific">Litchfieldia luteola</name>
    <dbReference type="NCBI Taxonomy" id="682179"/>
    <lineage>
        <taxon>Bacteria</taxon>
        <taxon>Bacillati</taxon>
        <taxon>Bacillota</taxon>
        <taxon>Bacilli</taxon>
        <taxon>Bacillales</taxon>
        <taxon>Bacillaceae</taxon>
        <taxon>Litchfieldia</taxon>
    </lineage>
</organism>
<feature type="transmembrane region" description="Helical" evidence="1">
    <location>
        <begin position="7"/>
        <end position="25"/>
    </location>
</feature>
<accession>A0ABR9QL48</accession>
<gene>
    <name evidence="2" type="ORF">IMZ08_14270</name>
</gene>
<comment type="caution">
    <text evidence="2">The sequence shown here is derived from an EMBL/GenBank/DDBJ whole genome shotgun (WGS) entry which is preliminary data.</text>
</comment>